<dbReference type="AlphaFoldDB" id="A0A0F9LY84"/>
<dbReference type="GO" id="GO:0046872">
    <property type="term" value="F:metal ion binding"/>
    <property type="evidence" value="ECO:0007669"/>
    <property type="project" value="UniProtKB-KW"/>
</dbReference>
<dbReference type="EMBL" id="LAZR01005411">
    <property type="protein sequence ID" value="KKN00125.1"/>
    <property type="molecule type" value="Genomic_DNA"/>
</dbReference>
<accession>A0A0F9LY84</accession>
<evidence type="ECO:0000256" key="1">
    <source>
        <dbReference type="ARBA" id="ARBA00022723"/>
    </source>
</evidence>
<proteinExistence type="predicted"/>
<name>A0A0F9LY84_9ZZZZ</name>
<reference evidence="2" key="1">
    <citation type="journal article" date="2015" name="Nature">
        <title>Complex archaea that bridge the gap between prokaryotes and eukaryotes.</title>
        <authorList>
            <person name="Spang A."/>
            <person name="Saw J.H."/>
            <person name="Jorgensen S.L."/>
            <person name="Zaremba-Niedzwiedzka K."/>
            <person name="Martijn J."/>
            <person name="Lind A.E."/>
            <person name="van Eijk R."/>
            <person name="Schleper C."/>
            <person name="Guy L."/>
            <person name="Ettema T.J."/>
        </authorList>
    </citation>
    <scope>NUCLEOTIDE SEQUENCE</scope>
</reference>
<gene>
    <name evidence="2" type="ORF">LCGC14_1140840</name>
</gene>
<organism evidence="2">
    <name type="scientific">marine sediment metagenome</name>
    <dbReference type="NCBI Taxonomy" id="412755"/>
    <lineage>
        <taxon>unclassified sequences</taxon>
        <taxon>metagenomes</taxon>
        <taxon>ecological metagenomes</taxon>
    </lineage>
</organism>
<sequence>MGEERGKNVICPLCQEEGKRIEMQRRCFAKKPPYDTVDRFPGTFVKMHNPTTRKYDEAIFVQPNLRVNWKCPTCGYQWSE</sequence>
<dbReference type="PROSITE" id="PS00202">
    <property type="entry name" value="RUBREDOXIN"/>
    <property type="match status" value="1"/>
</dbReference>
<dbReference type="InterPro" id="IPR018527">
    <property type="entry name" value="Rubredoxin_Fe_BS"/>
</dbReference>
<protein>
    <submittedName>
        <fullName evidence="2">Uncharacterized protein</fullName>
    </submittedName>
</protein>
<comment type="caution">
    <text evidence="2">The sequence shown here is derived from an EMBL/GenBank/DDBJ whole genome shotgun (WGS) entry which is preliminary data.</text>
</comment>
<evidence type="ECO:0000313" key="2">
    <source>
        <dbReference type="EMBL" id="KKN00125.1"/>
    </source>
</evidence>
<keyword evidence="1" id="KW-0479">Metal-binding</keyword>